<dbReference type="GO" id="GO:0005524">
    <property type="term" value="F:ATP binding"/>
    <property type="evidence" value="ECO:0007669"/>
    <property type="project" value="InterPro"/>
</dbReference>
<name>A0A8H4L568_9HYPO</name>
<dbReference type="Gene3D" id="1.20.120.1020">
    <property type="entry name" value="Prion-inhibition and propagation, HeLo domain"/>
    <property type="match status" value="1"/>
</dbReference>
<dbReference type="Gene3D" id="1.10.510.10">
    <property type="entry name" value="Transferase(Phosphotransferase) domain 1"/>
    <property type="match status" value="1"/>
</dbReference>
<dbReference type="PROSITE" id="PS50011">
    <property type="entry name" value="PROTEIN_KINASE_DOM"/>
    <property type="match status" value="1"/>
</dbReference>
<accession>A0A8H4L568</accession>
<comment type="caution">
    <text evidence="2">The sequence shown here is derived from an EMBL/GenBank/DDBJ whole genome shotgun (WGS) entry which is preliminary data.</text>
</comment>
<organism evidence="2 3">
    <name type="scientific">Fusarium albosuccineum</name>
    <dbReference type="NCBI Taxonomy" id="1237068"/>
    <lineage>
        <taxon>Eukaryota</taxon>
        <taxon>Fungi</taxon>
        <taxon>Dikarya</taxon>
        <taxon>Ascomycota</taxon>
        <taxon>Pezizomycotina</taxon>
        <taxon>Sordariomycetes</taxon>
        <taxon>Hypocreomycetidae</taxon>
        <taxon>Hypocreales</taxon>
        <taxon>Nectriaceae</taxon>
        <taxon>Fusarium</taxon>
        <taxon>Fusarium decemcellulare species complex</taxon>
    </lineage>
</organism>
<evidence type="ECO:0000313" key="3">
    <source>
        <dbReference type="Proteomes" id="UP000554235"/>
    </source>
</evidence>
<dbReference type="SUPFAM" id="SSF56112">
    <property type="entry name" value="Protein kinase-like (PK-like)"/>
    <property type="match status" value="1"/>
</dbReference>
<evidence type="ECO:0000259" key="1">
    <source>
        <dbReference type="PROSITE" id="PS50011"/>
    </source>
</evidence>
<dbReference type="AlphaFoldDB" id="A0A8H4L568"/>
<dbReference type="Pfam" id="PF24476">
    <property type="entry name" value="DUF7580"/>
    <property type="match status" value="1"/>
</dbReference>
<gene>
    <name evidence="2" type="ORF">FALBO_10897</name>
</gene>
<dbReference type="InterPro" id="IPR056002">
    <property type="entry name" value="DUF7580"/>
</dbReference>
<keyword evidence="3" id="KW-1185">Reference proteome</keyword>
<evidence type="ECO:0000313" key="2">
    <source>
        <dbReference type="EMBL" id="KAF4462296.1"/>
    </source>
</evidence>
<dbReference type="OrthoDB" id="1911848at2759"/>
<protein>
    <recommendedName>
        <fullName evidence="1">Protein kinase domain-containing protein</fullName>
    </recommendedName>
</protein>
<dbReference type="InterPro" id="IPR011009">
    <property type="entry name" value="Kinase-like_dom_sf"/>
</dbReference>
<sequence>MVSDLLDFQVGAAGLGIGAFGGLIDALSACSKIYGLWKSLRGLDGYLGLLRTKLILQEALLDQWQSDWLDFPISGRSDIQKQRILQRHQDAVLASLMTVRTLLETLEPLREASGSSDKALERLSLAAGGAADHDKTLTQISTVLNDLYRLLPTRDPNVVLSQTVLSLEHIDTNAQFISDAKATTPDELGPESFRRAISFRQLGHNLEKDLEERVAAFRSNSWGPDLTLRPDRVKVMRDDEVAAGFRSFGTIDSDMPVIIEWKRYDLTWKGKKGIRLRGRIQNIARLLHASSKPEELLTLNCLGVFEDHERSRYGLVFECPLETGGKAKMLSLKSLLERPTPETLPTLGNRYRLAYALTLSLAILHASGWLHKSIRSHNIMFPMKGERPIWSRPYLVGFDFSRPDSSDETTEKPEHSVRFNIYRHPSAQGIPRESFRKGFDIYSLGVVLVEVGLWRLAWSLRRDDENPAMFQKVVIGKVKDRLAHFMGTEYQEAALSCLNGDLEQRNESVIRAFYKEVVETMSSLAESQP</sequence>
<dbReference type="InterPro" id="IPR038305">
    <property type="entry name" value="HeLo_sf"/>
</dbReference>
<dbReference type="PANTHER" id="PTHR37542">
    <property type="entry name" value="HELO DOMAIN-CONTAINING PROTEIN-RELATED"/>
    <property type="match status" value="1"/>
</dbReference>
<reference evidence="2 3" key="1">
    <citation type="submission" date="2020-01" db="EMBL/GenBank/DDBJ databases">
        <title>Identification and distribution of gene clusters putatively required for synthesis of sphingolipid metabolism inhibitors in phylogenetically diverse species of the filamentous fungus Fusarium.</title>
        <authorList>
            <person name="Kim H.-S."/>
            <person name="Busman M."/>
            <person name="Brown D.W."/>
            <person name="Divon H."/>
            <person name="Uhlig S."/>
            <person name="Proctor R.H."/>
        </authorList>
    </citation>
    <scope>NUCLEOTIDE SEQUENCE [LARGE SCALE GENOMIC DNA]</scope>
    <source>
        <strain evidence="2 3">NRRL 20459</strain>
    </source>
</reference>
<dbReference type="Proteomes" id="UP000554235">
    <property type="component" value="Unassembled WGS sequence"/>
</dbReference>
<dbReference type="EMBL" id="JAADYS010001558">
    <property type="protein sequence ID" value="KAF4462296.1"/>
    <property type="molecule type" value="Genomic_DNA"/>
</dbReference>
<dbReference type="Pfam" id="PF14479">
    <property type="entry name" value="HeLo"/>
    <property type="match status" value="1"/>
</dbReference>
<proteinExistence type="predicted"/>
<dbReference type="GO" id="GO:0004672">
    <property type="term" value="F:protein kinase activity"/>
    <property type="evidence" value="ECO:0007669"/>
    <property type="project" value="InterPro"/>
</dbReference>
<dbReference type="InterPro" id="IPR000719">
    <property type="entry name" value="Prot_kinase_dom"/>
</dbReference>
<feature type="domain" description="Protein kinase" evidence="1">
    <location>
        <begin position="182"/>
        <end position="529"/>
    </location>
</feature>
<dbReference type="InterPro" id="IPR029498">
    <property type="entry name" value="HeLo_dom"/>
</dbReference>